<sequence length="32" mass="3898">MPRLVYIHEGRETKNGRNKLKNVYYETVKNFV</sequence>
<comment type="similarity">
    <text evidence="1">Belongs to the UPF0236 family.</text>
</comment>
<dbReference type="STRING" id="340099.Teth39_0270"/>
<dbReference type="Proteomes" id="UP000002156">
    <property type="component" value="Chromosome"/>
</dbReference>
<dbReference type="KEGG" id="tpd:Teth39_0270"/>
<dbReference type="HOGENOM" id="CLU_3391858_0_0_9"/>
<dbReference type="InterPro" id="IPR009620">
    <property type="entry name" value="UPF0236"/>
</dbReference>
<organism evidence="2 3">
    <name type="scientific">Thermoanaerobacter pseudethanolicus (strain ATCC 33223 / 39E)</name>
    <name type="common">Clostridium thermohydrosulfuricum</name>
    <dbReference type="NCBI Taxonomy" id="340099"/>
    <lineage>
        <taxon>Bacteria</taxon>
        <taxon>Bacillati</taxon>
        <taxon>Bacillota</taxon>
        <taxon>Clostridia</taxon>
        <taxon>Thermoanaerobacterales</taxon>
        <taxon>Thermoanaerobacteraceae</taxon>
        <taxon>Thermoanaerobacter</taxon>
    </lineage>
</organism>
<evidence type="ECO:0000313" key="3">
    <source>
        <dbReference type="Proteomes" id="UP000002156"/>
    </source>
</evidence>
<evidence type="ECO:0000256" key="1">
    <source>
        <dbReference type="ARBA" id="ARBA00006539"/>
    </source>
</evidence>
<gene>
    <name evidence="2" type="ordered locus">Teth39_0270</name>
</gene>
<accession>B0KC03</accession>
<protein>
    <submittedName>
        <fullName evidence="2">Uncharacterized protein</fullName>
    </submittedName>
</protein>
<evidence type="ECO:0000313" key="2">
    <source>
        <dbReference type="EMBL" id="ABY93939.1"/>
    </source>
</evidence>
<keyword evidence="3" id="KW-1185">Reference proteome</keyword>
<name>B0KC03_THEP3</name>
<reference evidence="3" key="1">
    <citation type="submission" date="2008-01" db="EMBL/GenBank/DDBJ databases">
        <title>Complete sequence of Thermoanaerobacter pseudethanolicus 39E.</title>
        <authorList>
            <person name="Copeland A."/>
            <person name="Lucas S."/>
            <person name="Lapidus A."/>
            <person name="Barry K."/>
            <person name="Glavina del Rio T."/>
            <person name="Dalin E."/>
            <person name="Tice H."/>
            <person name="Pitluck S."/>
            <person name="Bruce D."/>
            <person name="Goodwin L."/>
            <person name="Saunders E."/>
            <person name="Brettin T."/>
            <person name="Detter J.C."/>
            <person name="Han C."/>
            <person name="Schmutz J."/>
            <person name="Larimer F."/>
            <person name="Land M."/>
            <person name="Hauser L."/>
            <person name="Kyrpides N."/>
            <person name="Lykidis A."/>
            <person name="Hemme C."/>
            <person name="Fields M.W."/>
            <person name="He Z."/>
            <person name="Zhou J."/>
            <person name="Richardson P."/>
        </authorList>
    </citation>
    <scope>NUCLEOTIDE SEQUENCE [LARGE SCALE GENOMIC DNA]</scope>
    <source>
        <strain evidence="3">ATCC 33223 / DSM 2355 / 39E</strain>
    </source>
</reference>
<dbReference type="AlphaFoldDB" id="B0KC03"/>
<dbReference type="EMBL" id="CP000924">
    <property type="protein sequence ID" value="ABY93939.1"/>
    <property type="molecule type" value="Genomic_DNA"/>
</dbReference>
<proteinExistence type="inferred from homology"/>
<dbReference type="Pfam" id="PF06782">
    <property type="entry name" value="UPF0236"/>
    <property type="match status" value="1"/>
</dbReference>